<name>A0ABR7MJR5_9BACT</name>
<keyword evidence="3" id="KW-1185">Reference proteome</keyword>
<dbReference type="Proteomes" id="UP000622017">
    <property type="component" value="Unassembled WGS sequence"/>
</dbReference>
<dbReference type="InterPro" id="IPR004304">
    <property type="entry name" value="FmdA_AmdA"/>
</dbReference>
<dbReference type="EMBL" id="JACSCY010000006">
    <property type="protein sequence ID" value="MBC6611327.1"/>
    <property type="molecule type" value="Genomic_DNA"/>
</dbReference>
<keyword evidence="1" id="KW-0732">Signal</keyword>
<evidence type="ECO:0000313" key="3">
    <source>
        <dbReference type="Proteomes" id="UP000622017"/>
    </source>
</evidence>
<dbReference type="Gene3D" id="3.10.28.20">
    <property type="entry name" value="Acetamidase/Formamidase-like domains"/>
    <property type="match status" value="1"/>
</dbReference>
<dbReference type="PANTHER" id="PTHR31891:SF1">
    <property type="entry name" value="FORMAMIDASE C869.04-RELATED"/>
    <property type="match status" value="1"/>
</dbReference>
<accession>A0ABR7MJR5</accession>
<sequence>MPTPTLLKSAAFAAALFAAAATASAQRSTTHQLKATPQTVAWGYYDAQAKPVLRIKSGDAVQVETLITSSPTRLEGAGVKPDQVEQSLRDIYRDVTNKGPGGHILTGPIYVEGAEPGDVLEVRIRKIDLAIPYAYNAFGPTSGFIPEDFGYAKMRIIPLDKKRMMADFAPGIEIPLRPFFGSMGVAPPPAAGRVNSAPPGIHAGNLDNKELVAGTTLYIPVHVPGALFEVGDGHAGQGNGEVDITALETSLTGTLEFIVRKDMHLTWPRAETPTAYITMGTDEDLTKAAKIALREMITYLQQAKHLSKDDAYMLASVAADLEITQVVDGTRGAHMVLPKKIFTATKKQK</sequence>
<proteinExistence type="predicted"/>
<dbReference type="PANTHER" id="PTHR31891">
    <property type="entry name" value="FORMAMIDASE C869.04-RELATED"/>
    <property type="match status" value="1"/>
</dbReference>
<evidence type="ECO:0000256" key="1">
    <source>
        <dbReference type="SAM" id="SignalP"/>
    </source>
</evidence>
<protein>
    <submittedName>
        <fullName evidence="2">Acetamidase/formamidase family protein</fullName>
    </submittedName>
</protein>
<dbReference type="Pfam" id="PF03069">
    <property type="entry name" value="FmdA_AmdA"/>
    <property type="match status" value="2"/>
</dbReference>
<gene>
    <name evidence="2" type="ORF">H8B15_10355</name>
</gene>
<reference evidence="2 3" key="1">
    <citation type="submission" date="2020-08" db="EMBL/GenBank/DDBJ databases">
        <title>Hymenobacter sp.</title>
        <authorList>
            <person name="Kim M.K."/>
        </authorList>
    </citation>
    <scope>NUCLEOTIDE SEQUENCE [LARGE SCALE GENOMIC DNA]</scope>
    <source>
        <strain evidence="2 3">BT507</strain>
    </source>
</reference>
<dbReference type="RefSeq" id="WP_187319610.1">
    <property type="nucleotide sequence ID" value="NZ_JACSCY010000006.1"/>
</dbReference>
<comment type="caution">
    <text evidence="2">The sequence shown here is derived from an EMBL/GenBank/DDBJ whole genome shotgun (WGS) entry which is preliminary data.</text>
</comment>
<evidence type="ECO:0000313" key="2">
    <source>
        <dbReference type="EMBL" id="MBC6611327.1"/>
    </source>
</evidence>
<organism evidence="2 3">
    <name type="scientific">Hymenobacter citatus</name>
    <dbReference type="NCBI Taxonomy" id="2763506"/>
    <lineage>
        <taxon>Bacteria</taxon>
        <taxon>Pseudomonadati</taxon>
        <taxon>Bacteroidota</taxon>
        <taxon>Cytophagia</taxon>
        <taxon>Cytophagales</taxon>
        <taxon>Hymenobacteraceae</taxon>
        <taxon>Hymenobacter</taxon>
    </lineage>
</organism>
<dbReference type="SUPFAM" id="SSF141130">
    <property type="entry name" value="Acetamidase/Formamidase-like"/>
    <property type="match status" value="1"/>
</dbReference>
<dbReference type="Gene3D" id="2.60.120.580">
    <property type="entry name" value="Acetamidase/Formamidase-like domains"/>
    <property type="match status" value="2"/>
</dbReference>
<feature type="chain" id="PRO_5045635847" evidence="1">
    <location>
        <begin position="26"/>
        <end position="349"/>
    </location>
</feature>
<feature type="signal peptide" evidence="1">
    <location>
        <begin position="1"/>
        <end position="25"/>
    </location>
</feature>